<name>A0A851NYE2_9GALL</name>
<keyword evidence="5" id="KW-1185">Reference proteome</keyword>
<evidence type="ECO:0000256" key="2">
    <source>
        <dbReference type="PROSITE-ProRule" id="PRU00124"/>
    </source>
</evidence>
<dbReference type="PROSITE" id="PS01209">
    <property type="entry name" value="LDLRA_1"/>
    <property type="match status" value="1"/>
</dbReference>
<reference evidence="4" key="1">
    <citation type="submission" date="2019-09" db="EMBL/GenBank/DDBJ databases">
        <title>Bird 10,000 Genomes (B10K) Project - Family phase.</title>
        <authorList>
            <person name="Zhang G."/>
        </authorList>
    </citation>
    <scope>NUCLEOTIDE SEQUENCE</scope>
    <source>
        <strain evidence="4">B10K-DU-001-08</strain>
        <tissue evidence="4">Muscle</tissue>
    </source>
</reference>
<evidence type="ECO:0000256" key="3">
    <source>
        <dbReference type="SAM" id="Phobius"/>
    </source>
</evidence>
<dbReference type="Pfam" id="PF00057">
    <property type="entry name" value="Ldl_recept_a"/>
    <property type="match status" value="1"/>
</dbReference>
<dbReference type="InterPro" id="IPR002172">
    <property type="entry name" value="LDrepeatLR_classA_rpt"/>
</dbReference>
<evidence type="ECO:0000313" key="5">
    <source>
        <dbReference type="Proteomes" id="UP000613066"/>
    </source>
</evidence>
<feature type="transmembrane region" description="Helical" evidence="3">
    <location>
        <begin position="76"/>
        <end position="98"/>
    </location>
</feature>
<keyword evidence="3" id="KW-0472">Membrane</keyword>
<dbReference type="CDD" id="cd00112">
    <property type="entry name" value="LDLa"/>
    <property type="match status" value="1"/>
</dbReference>
<evidence type="ECO:0000256" key="1">
    <source>
        <dbReference type="ARBA" id="ARBA00023157"/>
    </source>
</evidence>
<protein>
    <submittedName>
        <fullName evidence="4">RSVR protein</fullName>
    </submittedName>
</protein>
<keyword evidence="1 2" id="KW-1015">Disulfide bond</keyword>
<dbReference type="PROSITE" id="PS50068">
    <property type="entry name" value="LDLRA_2"/>
    <property type="match status" value="1"/>
</dbReference>
<dbReference type="InterPro" id="IPR023415">
    <property type="entry name" value="LDLR_class-A_CS"/>
</dbReference>
<dbReference type="OrthoDB" id="9990982at2759"/>
<keyword evidence="3" id="KW-1133">Transmembrane helix</keyword>
<accession>A0A851NYE2</accession>
<comment type="caution">
    <text evidence="2">Lacks conserved residue(s) required for the propagation of feature annotation.</text>
</comment>
<dbReference type="AlphaFoldDB" id="A0A851NYE2"/>
<comment type="caution">
    <text evidence="4">The sequence shown here is derived from an EMBL/GenBank/DDBJ whole genome shotgun (WGS) entry which is preliminary data.</text>
</comment>
<dbReference type="SUPFAM" id="SSF57424">
    <property type="entry name" value="LDL receptor-like module"/>
    <property type="match status" value="1"/>
</dbReference>
<dbReference type="Gene3D" id="4.10.400.10">
    <property type="entry name" value="Low-density Lipoprotein Receptor"/>
    <property type="match status" value="1"/>
</dbReference>
<gene>
    <name evidence="4" type="primary">Rsvr</name>
    <name evidence="4" type="ORF">PENPIL_R11317</name>
</gene>
<feature type="non-terminal residue" evidence="4">
    <location>
        <position position="124"/>
    </location>
</feature>
<keyword evidence="3" id="KW-0812">Transmembrane</keyword>
<sequence length="124" mass="13197">PEEFQCVELPEPLCLPREWLCDGHPDCDDAWDERGCGLNSTGTGGRGGVLPAPAACWDPWRAMEPGVGPGAVRGSLLVHSFSLVLLSCLVAVGGIAAWGKSKAKSRSDVFGLEKASREQLMPHK</sequence>
<dbReference type="SMART" id="SM00192">
    <property type="entry name" value="LDLa"/>
    <property type="match status" value="1"/>
</dbReference>
<dbReference type="InterPro" id="IPR036055">
    <property type="entry name" value="LDL_receptor-like_sf"/>
</dbReference>
<feature type="non-terminal residue" evidence="4">
    <location>
        <position position="1"/>
    </location>
</feature>
<proteinExistence type="predicted"/>
<evidence type="ECO:0000313" key="4">
    <source>
        <dbReference type="EMBL" id="NXC46508.1"/>
    </source>
</evidence>
<dbReference type="EMBL" id="WBMW01003958">
    <property type="protein sequence ID" value="NXC46508.1"/>
    <property type="molecule type" value="Genomic_DNA"/>
</dbReference>
<feature type="disulfide bond" evidence="2">
    <location>
        <begin position="21"/>
        <end position="36"/>
    </location>
</feature>
<organism evidence="4 5">
    <name type="scientific">Penelope pileata</name>
    <dbReference type="NCBI Taxonomy" id="1118817"/>
    <lineage>
        <taxon>Eukaryota</taxon>
        <taxon>Metazoa</taxon>
        <taxon>Chordata</taxon>
        <taxon>Craniata</taxon>
        <taxon>Vertebrata</taxon>
        <taxon>Euteleostomi</taxon>
        <taxon>Archelosauria</taxon>
        <taxon>Archosauria</taxon>
        <taxon>Dinosauria</taxon>
        <taxon>Saurischia</taxon>
        <taxon>Theropoda</taxon>
        <taxon>Coelurosauria</taxon>
        <taxon>Aves</taxon>
        <taxon>Neognathae</taxon>
        <taxon>Galloanserae</taxon>
        <taxon>Galliformes</taxon>
        <taxon>Cracidae</taxon>
        <taxon>Penelope</taxon>
    </lineage>
</organism>
<dbReference type="Proteomes" id="UP000613066">
    <property type="component" value="Unassembled WGS sequence"/>
</dbReference>